<protein>
    <recommendedName>
        <fullName evidence="4">FAD-binding PCMH-type domain-containing protein</fullName>
    </recommendedName>
</protein>
<dbReference type="InterPro" id="IPR016164">
    <property type="entry name" value="FAD-linked_Oxase-like_C"/>
</dbReference>
<evidence type="ECO:0000259" key="4">
    <source>
        <dbReference type="PROSITE" id="PS51387"/>
    </source>
</evidence>
<evidence type="ECO:0000256" key="2">
    <source>
        <dbReference type="ARBA" id="ARBA00022630"/>
    </source>
</evidence>
<dbReference type="GO" id="GO:1903457">
    <property type="term" value="P:lactate catabolic process"/>
    <property type="evidence" value="ECO:0007669"/>
    <property type="project" value="TreeGrafter"/>
</dbReference>
<dbReference type="Gene3D" id="3.30.465.10">
    <property type="match status" value="1"/>
</dbReference>
<evidence type="ECO:0000256" key="1">
    <source>
        <dbReference type="ARBA" id="ARBA00008000"/>
    </source>
</evidence>
<sequence>MSKVKEAYGEIESVVGEDFVSDKDFMKAAYSRNVDPAFPDRWADIIVRPETTEEVSEIVKVANKYKLRMVPRGGGADLVGGSVTDSGILIDLTRMNKLEEFNKDDYYIIVGVGITWGDLLSQIIPEGYTTGVTGPGSGFSATIGGGLSNSTAGGGSTKYGLVPDNCLGLEVVLPNPEGTIIRTGSWANKYAKPFCRYGVSPDFSGIFLGDVGTMSIKVKAAMRIYREHPYKANRVFVLKKYDYNKVYLLAKKIRYEIPDGLLGLSSFPPFYFEQFKNVPQFKDTKGPGITVTLEAMELEILEMYIKTLEEIMKEDTVMVPAAPGANVKPNLKAAFHYFQAGISPIPGKIAMATCHKVPISTLGKIHDENVDWNNRHADDIPGAVTKGIFEATQYLLPNGNMVVLGGVAGENTDEWREKNMKLWHSKIRTQVRYGGAHYWLGESISQAVAEAGAYTPEYEQFFRDMKKTVDPNFLLSPNKFHLHTYDSKFADYYTEPD</sequence>
<dbReference type="InterPro" id="IPR036318">
    <property type="entry name" value="FAD-bd_PCMH-like_sf"/>
</dbReference>
<dbReference type="InterPro" id="IPR016166">
    <property type="entry name" value="FAD-bd_PCMH"/>
</dbReference>
<dbReference type="SUPFAM" id="SSF55103">
    <property type="entry name" value="FAD-linked oxidases, C-terminal domain"/>
    <property type="match status" value="1"/>
</dbReference>
<evidence type="ECO:0000256" key="3">
    <source>
        <dbReference type="ARBA" id="ARBA00022827"/>
    </source>
</evidence>
<dbReference type="Pfam" id="PF01565">
    <property type="entry name" value="FAD_binding_4"/>
    <property type="match status" value="1"/>
</dbReference>
<proteinExistence type="inferred from homology"/>
<gene>
    <name evidence="6" type="ORF">LCGC14_2192980</name>
    <name evidence="5" type="ORF">LCGC14_2318820</name>
</gene>
<keyword evidence="3" id="KW-0274">FAD</keyword>
<keyword evidence="2" id="KW-0285">Flavoprotein</keyword>
<feature type="domain" description="FAD-binding PCMH-type" evidence="4">
    <location>
        <begin position="35"/>
        <end position="227"/>
    </location>
</feature>
<reference evidence="6" key="1">
    <citation type="journal article" date="2015" name="Nature">
        <title>Complex archaea that bridge the gap between prokaryotes and eukaryotes.</title>
        <authorList>
            <person name="Spang A."/>
            <person name="Saw J.H."/>
            <person name="Jorgensen S.L."/>
            <person name="Zaremba-Niedzwiedzka K."/>
            <person name="Martijn J."/>
            <person name="Lind A.E."/>
            <person name="van Eijk R."/>
            <person name="Schleper C."/>
            <person name="Guy L."/>
            <person name="Ettema T.J."/>
        </authorList>
    </citation>
    <scope>NUCLEOTIDE SEQUENCE</scope>
</reference>
<dbReference type="EMBL" id="LAZR01028749">
    <property type="protein sequence ID" value="KKL61670.1"/>
    <property type="molecule type" value="Genomic_DNA"/>
</dbReference>
<name>A0A0F9FWF5_9ZZZZ</name>
<organism evidence="6">
    <name type="scientific">marine sediment metagenome</name>
    <dbReference type="NCBI Taxonomy" id="412755"/>
    <lineage>
        <taxon>unclassified sequences</taxon>
        <taxon>metagenomes</taxon>
        <taxon>ecological metagenomes</taxon>
    </lineage>
</organism>
<dbReference type="EMBL" id="LAZR01033082">
    <property type="protein sequence ID" value="KKL49107.1"/>
    <property type="molecule type" value="Genomic_DNA"/>
</dbReference>
<dbReference type="GO" id="GO:0071949">
    <property type="term" value="F:FAD binding"/>
    <property type="evidence" value="ECO:0007669"/>
    <property type="project" value="InterPro"/>
</dbReference>
<dbReference type="InterPro" id="IPR016169">
    <property type="entry name" value="FAD-bd_PCMH_sub2"/>
</dbReference>
<dbReference type="PANTHER" id="PTHR11748">
    <property type="entry name" value="D-LACTATE DEHYDROGENASE"/>
    <property type="match status" value="1"/>
</dbReference>
<evidence type="ECO:0000313" key="5">
    <source>
        <dbReference type="EMBL" id="KKL49107.1"/>
    </source>
</evidence>
<comment type="caution">
    <text evidence="6">The sequence shown here is derived from an EMBL/GenBank/DDBJ whole genome shotgun (WGS) entry which is preliminary data.</text>
</comment>
<dbReference type="InterPro" id="IPR006094">
    <property type="entry name" value="Oxid_FAD_bind_N"/>
</dbReference>
<accession>A0A0F9FWF5</accession>
<dbReference type="SUPFAM" id="SSF56176">
    <property type="entry name" value="FAD-binding/transporter-associated domain-like"/>
    <property type="match status" value="1"/>
</dbReference>
<dbReference type="GO" id="GO:0008720">
    <property type="term" value="F:D-lactate dehydrogenase (NAD+) activity"/>
    <property type="evidence" value="ECO:0007669"/>
    <property type="project" value="TreeGrafter"/>
</dbReference>
<dbReference type="AlphaFoldDB" id="A0A0F9FWF5"/>
<dbReference type="PROSITE" id="PS51387">
    <property type="entry name" value="FAD_PCMH"/>
    <property type="match status" value="1"/>
</dbReference>
<dbReference type="GO" id="GO:0004458">
    <property type="term" value="F:D-lactate dehydrogenase (cytochrome) activity"/>
    <property type="evidence" value="ECO:0007669"/>
    <property type="project" value="TreeGrafter"/>
</dbReference>
<evidence type="ECO:0000313" key="6">
    <source>
        <dbReference type="EMBL" id="KKL61670.1"/>
    </source>
</evidence>
<dbReference type="PANTHER" id="PTHR11748:SF111">
    <property type="entry name" value="D-LACTATE DEHYDROGENASE, MITOCHONDRIAL-RELATED"/>
    <property type="match status" value="1"/>
</dbReference>
<comment type="similarity">
    <text evidence="1">Belongs to the FAD-binding oxidoreductase/transferase type 4 family.</text>
</comment>